<dbReference type="OrthoDB" id="9790423at2"/>
<dbReference type="PANTHER" id="PTHR43133:SF62">
    <property type="entry name" value="RNA POLYMERASE SIGMA FACTOR SIGZ"/>
    <property type="match status" value="1"/>
</dbReference>
<keyword evidence="4" id="KW-0804">Transcription</keyword>
<dbReference type="InterPro" id="IPR013249">
    <property type="entry name" value="RNA_pol_sigma70_r4_t2"/>
</dbReference>
<dbReference type="InterPro" id="IPR036388">
    <property type="entry name" value="WH-like_DNA-bd_sf"/>
</dbReference>
<dbReference type="SUPFAM" id="SSF88659">
    <property type="entry name" value="Sigma3 and sigma4 domains of RNA polymerase sigma factors"/>
    <property type="match status" value="1"/>
</dbReference>
<evidence type="ECO:0000313" key="7">
    <source>
        <dbReference type="EMBL" id="POY39320.1"/>
    </source>
</evidence>
<dbReference type="InterPro" id="IPR014284">
    <property type="entry name" value="RNA_pol_sigma-70_dom"/>
</dbReference>
<dbReference type="Proteomes" id="UP000236893">
    <property type="component" value="Unassembled WGS sequence"/>
</dbReference>
<dbReference type="NCBIfam" id="TIGR02937">
    <property type="entry name" value="sigma70-ECF"/>
    <property type="match status" value="1"/>
</dbReference>
<evidence type="ECO:0000259" key="6">
    <source>
        <dbReference type="Pfam" id="PF08281"/>
    </source>
</evidence>
<keyword evidence="2" id="KW-0805">Transcription regulation</keyword>
<evidence type="ECO:0000256" key="4">
    <source>
        <dbReference type="ARBA" id="ARBA00023163"/>
    </source>
</evidence>
<feature type="domain" description="RNA polymerase sigma-70 region 2" evidence="5">
    <location>
        <begin position="27"/>
        <end position="94"/>
    </location>
</feature>
<dbReference type="PANTHER" id="PTHR43133">
    <property type="entry name" value="RNA POLYMERASE ECF-TYPE SIGMA FACTO"/>
    <property type="match status" value="1"/>
</dbReference>
<protein>
    <submittedName>
        <fullName evidence="7">RNA polymerase subunit sigma-70</fullName>
    </submittedName>
</protein>
<dbReference type="CDD" id="cd06171">
    <property type="entry name" value="Sigma70_r4"/>
    <property type="match status" value="1"/>
</dbReference>
<feature type="domain" description="RNA polymerase sigma factor 70 region 4 type 2" evidence="6">
    <location>
        <begin position="127"/>
        <end position="174"/>
    </location>
</feature>
<dbReference type="Gene3D" id="1.10.1740.10">
    <property type="match status" value="1"/>
</dbReference>
<dbReference type="SUPFAM" id="SSF88946">
    <property type="entry name" value="Sigma2 domain of RNA polymerase sigma factors"/>
    <property type="match status" value="1"/>
</dbReference>
<evidence type="ECO:0000259" key="5">
    <source>
        <dbReference type="Pfam" id="PF04542"/>
    </source>
</evidence>
<reference evidence="7 8" key="1">
    <citation type="submission" date="2018-01" db="EMBL/GenBank/DDBJ databases">
        <authorList>
            <person name="Gaut B.S."/>
            <person name="Morton B.R."/>
            <person name="Clegg M.T."/>
            <person name="Duvall M.R."/>
        </authorList>
    </citation>
    <scope>NUCLEOTIDE SEQUENCE [LARGE SCALE GENOMIC DNA]</scope>
    <source>
        <strain evidence="7 8">HR-AV</strain>
    </source>
</reference>
<keyword evidence="8" id="KW-1185">Reference proteome</keyword>
<sequence length="181" mass="21004">MKKRLTLSEEELVTGLKQRQKLAIEALYNMYSAALNGIILRIIHSEEEASDVLQEVFLKIWNNASNYDPKKGRLFTWMANIARNMAIDRLRSKSYRNEIKNQELNDSVNTIDELRSISLSPEHIGIKDLLINLKPEQKIVVDLIYFQGLKQSEAAEKLNIPLGTVKTRLRMAIMELRRFFN</sequence>
<proteinExistence type="inferred from homology"/>
<dbReference type="Pfam" id="PF04542">
    <property type="entry name" value="Sigma70_r2"/>
    <property type="match status" value="1"/>
</dbReference>
<dbReference type="InterPro" id="IPR039425">
    <property type="entry name" value="RNA_pol_sigma-70-like"/>
</dbReference>
<comment type="caution">
    <text evidence="7">The sequence shown here is derived from an EMBL/GenBank/DDBJ whole genome shotgun (WGS) entry which is preliminary data.</text>
</comment>
<dbReference type="EMBL" id="PQVF01000001">
    <property type="protein sequence ID" value="POY39320.1"/>
    <property type="molecule type" value="Genomic_DNA"/>
</dbReference>
<dbReference type="InterPro" id="IPR013324">
    <property type="entry name" value="RNA_pol_sigma_r3/r4-like"/>
</dbReference>
<dbReference type="Pfam" id="PF08281">
    <property type="entry name" value="Sigma70_r4_2"/>
    <property type="match status" value="1"/>
</dbReference>
<dbReference type="AlphaFoldDB" id="A0A2S5A9Q6"/>
<dbReference type="GO" id="GO:0016987">
    <property type="term" value="F:sigma factor activity"/>
    <property type="evidence" value="ECO:0007669"/>
    <property type="project" value="UniProtKB-KW"/>
</dbReference>
<evidence type="ECO:0000256" key="1">
    <source>
        <dbReference type="ARBA" id="ARBA00010641"/>
    </source>
</evidence>
<organism evidence="7 8">
    <name type="scientific">Solitalea longa</name>
    <dbReference type="NCBI Taxonomy" id="2079460"/>
    <lineage>
        <taxon>Bacteria</taxon>
        <taxon>Pseudomonadati</taxon>
        <taxon>Bacteroidota</taxon>
        <taxon>Sphingobacteriia</taxon>
        <taxon>Sphingobacteriales</taxon>
        <taxon>Sphingobacteriaceae</taxon>
        <taxon>Solitalea</taxon>
    </lineage>
</organism>
<evidence type="ECO:0000256" key="2">
    <source>
        <dbReference type="ARBA" id="ARBA00023015"/>
    </source>
</evidence>
<dbReference type="InterPro" id="IPR013325">
    <property type="entry name" value="RNA_pol_sigma_r2"/>
</dbReference>
<dbReference type="GO" id="GO:0006352">
    <property type="term" value="P:DNA-templated transcription initiation"/>
    <property type="evidence" value="ECO:0007669"/>
    <property type="project" value="InterPro"/>
</dbReference>
<dbReference type="RefSeq" id="WP_103787422.1">
    <property type="nucleotide sequence ID" value="NZ_PQVF01000001.1"/>
</dbReference>
<gene>
    <name evidence="7" type="ORF">C3K47_02140</name>
</gene>
<evidence type="ECO:0000313" key="8">
    <source>
        <dbReference type="Proteomes" id="UP000236893"/>
    </source>
</evidence>
<dbReference type="Gene3D" id="1.10.10.10">
    <property type="entry name" value="Winged helix-like DNA-binding domain superfamily/Winged helix DNA-binding domain"/>
    <property type="match status" value="1"/>
</dbReference>
<keyword evidence="3" id="KW-0731">Sigma factor</keyword>
<evidence type="ECO:0000256" key="3">
    <source>
        <dbReference type="ARBA" id="ARBA00023082"/>
    </source>
</evidence>
<comment type="similarity">
    <text evidence="1">Belongs to the sigma-70 factor family. ECF subfamily.</text>
</comment>
<accession>A0A2S5A9Q6</accession>
<dbReference type="InterPro" id="IPR007627">
    <property type="entry name" value="RNA_pol_sigma70_r2"/>
</dbReference>
<dbReference type="GO" id="GO:0003677">
    <property type="term" value="F:DNA binding"/>
    <property type="evidence" value="ECO:0007669"/>
    <property type="project" value="InterPro"/>
</dbReference>
<name>A0A2S5A9Q6_9SPHI</name>